<dbReference type="Proteomes" id="UP000032304">
    <property type="component" value="Chromosome 3"/>
</dbReference>
<dbReference type="Gramene" id="KJB19301">
    <property type="protein sequence ID" value="KJB19301"/>
    <property type="gene ID" value="B456_003G094200"/>
</dbReference>
<reference evidence="1 2" key="1">
    <citation type="journal article" date="2012" name="Nature">
        <title>Repeated polyploidization of Gossypium genomes and the evolution of spinnable cotton fibres.</title>
        <authorList>
            <person name="Paterson A.H."/>
            <person name="Wendel J.F."/>
            <person name="Gundlach H."/>
            <person name="Guo H."/>
            <person name="Jenkins J."/>
            <person name="Jin D."/>
            <person name="Llewellyn D."/>
            <person name="Showmaker K.C."/>
            <person name="Shu S."/>
            <person name="Udall J."/>
            <person name="Yoo M.J."/>
            <person name="Byers R."/>
            <person name="Chen W."/>
            <person name="Doron-Faigenboim A."/>
            <person name="Duke M.V."/>
            <person name="Gong L."/>
            <person name="Grimwood J."/>
            <person name="Grover C."/>
            <person name="Grupp K."/>
            <person name="Hu G."/>
            <person name="Lee T.H."/>
            <person name="Li J."/>
            <person name="Lin L."/>
            <person name="Liu T."/>
            <person name="Marler B.S."/>
            <person name="Page J.T."/>
            <person name="Roberts A.W."/>
            <person name="Romanel E."/>
            <person name="Sanders W.S."/>
            <person name="Szadkowski E."/>
            <person name="Tan X."/>
            <person name="Tang H."/>
            <person name="Xu C."/>
            <person name="Wang J."/>
            <person name="Wang Z."/>
            <person name="Zhang D."/>
            <person name="Zhang L."/>
            <person name="Ashrafi H."/>
            <person name="Bedon F."/>
            <person name="Bowers J.E."/>
            <person name="Brubaker C.L."/>
            <person name="Chee P.W."/>
            <person name="Das S."/>
            <person name="Gingle A.R."/>
            <person name="Haigler C.H."/>
            <person name="Harker D."/>
            <person name="Hoffmann L.V."/>
            <person name="Hovav R."/>
            <person name="Jones D.C."/>
            <person name="Lemke C."/>
            <person name="Mansoor S."/>
            <person name="ur Rahman M."/>
            <person name="Rainville L.N."/>
            <person name="Rambani A."/>
            <person name="Reddy U.K."/>
            <person name="Rong J.K."/>
            <person name="Saranga Y."/>
            <person name="Scheffler B.E."/>
            <person name="Scheffler J.A."/>
            <person name="Stelly D.M."/>
            <person name="Triplett B.A."/>
            <person name="Van Deynze A."/>
            <person name="Vaslin M.F."/>
            <person name="Waghmare V.N."/>
            <person name="Walford S.A."/>
            <person name="Wright R.J."/>
            <person name="Zaki E.A."/>
            <person name="Zhang T."/>
            <person name="Dennis E.S."/>
            <person name="Mayer K.F."/>
            <person name="Peterson D.G."/>
            <person name="Rokhsar D.S."/>
            <person name="Wang X."/>
            <person name="Schmutz J."/>
        </authorList>
    </citation>
    <scope>NUCLEOTIDE SEQUENCE [LARGE SCALE GENOMIC DNA]</scope>
</reference>
<gene>
    <name evidence="1" type="ORF">B456_003G094200</name>
</gene>
<evidence type="ECO:0000313" key="2">
    <source>
        <dbReference type="Proteomes" id="UP000032304"/>
    </source>
</evidence>
<proteinExistence type="predicted"/>
<accession>A0A0D2QQP8</accession>
<keyword evidence="2" id="KW-1185">Reference proteome</keyword>
<dbReference type="AlphaFoldDB" id="A0A0D2QQP8"/>
<sequence>MAIAYGLAEILVTLHPNVGRTAHHLFCILSPVSLLPRALRNRLDLIDIPSTQHRSSKGSRRLTKARKPGSFRKWIPIRRVHNCMDKLTLTRQFRIQFGISLGVSIRNWNVIILIHIGGKGSLLIQMLYLWDRDRERGKTEDFRQYF</sequence>
<protein>
    <submittedName>
        <fullName evidence="1">Uncharacterized protein</fullName>
    </submittedName>
</protein>
<dbReference type="EMBL" id="CM001742">
    <property type="protein sequence ID" value="KJB19301.1"/>
    <property type="molecule type" value="Genomic_DNA"/>
</dbReference>
<evidence type="ECO:0000313" key="1">
    <source>
        <dbReference type="EMBL" id="KJB19301.1"/>
    </source>
</evidence>
<organism evidence="1 2">
    <name type="scientific">Gossypium raimondii</name>
    <name type="common">Peruvian cotton</name>
    <name type="synonym">Gossypium klotzschianum subsp. raimondii</name>
    <dbReference type="NCBI Taxonomy" id="29730"/>
    <lineage>
        <taxon>Eukaryota</taxon>
        <taxon>Viridiplantae</taxon>
        <taxon>Streptophyta</taxon>
        <taxon>Embryophyta</taxon>
        <taxon>Tracheophyta</taxon>
        <taxon>Spermatophyta</taxon>
        <taxon>Magnoliopsida</taxon>
        <taxon>eudicotyledons</taxon>
        <taxon>Gunneridae</taxon>
        <taxon>Pentapetalae</taxon>
        <taxon>rosids</taxon>
        <taxon>malvids</taxon>
        <taxon>Malvales</taxon>
        <taxon>Malvaceae</taxon>
        <taxon>Malvoideae</taxon>
        <taxon>Gossypium</taxon>
    </lineage>
</organism>
<name>A0A0D2QQP8_GOSRA</name>